<dbReference type="PANTHER" id="PTHR24253:SF153">
    <property type="entry name" value="SERINE PROTEASE HEPSIN"/>
    <property type="match status" value="1"/>
</dbReference>
<accession>A0A8K0CDQ5</accession>
<sequence length="317" mass="36427">MNKIMSSTFIILIMSYAKAKTDRMDEIKNVSMGQFPFFVQLVFEIKLLSEEFYSCGGTLIQTRWIITAAHCFPNPDNETAQLTKKDRVHALMGTNKHFNSVEGTFYIHSFIDRVISHKLYQECYDNNMNRVATKYNIALVETRQPFLPSKFIQIIQVPSRRQDTKACRKATIIGTGIITSTGNASENLLYANTKIYEGRLNVLEWLYSSTVFYTVSEWSGSPVLFGDGGGPFICYHGYTPVLYGVRVGGYTSTVNNTNFVITTYESIQKHMSFIKKYVQDGIHEYDKNPVDIKSKTNSIKYDFYQIFCLLLFYFKCK</sequence>
<keyword evidence="5" id="KW-1185">Reference proteome</keyword>
<evidence type="ECO:0000313" key="4">
    <source>
        <dbReference type="EMBL" id="KAF2883656.1"/>
    </source>
</evidence>
<dbReference type="SMART" id="SM00020">
    <property type="entry name" value="Tryp_SPc"/>
    <property type="match status" value="1"/>
</dbReference>
<feature type="chain" id="PRO_5035468712" description="Peptidase S1 domain-containing protein" evidence="2">
    <location>
        <begin position="20"/>
        <end position="317"/>
    </location>
</feature>
<feature type="signal peptide" evidence="2">
    <location>
        <begin position="1"/>
        <end position="19"/>
    </location>
</feature>
<dbReference type="PRINTS" id="PR00722">
    <property type="entry name" value="CHYMOTRYPSIN"/>
</dbReference>
<dbReference type="InterPro" id="IPR018114">
    <property type="entry name" value="TRYPSIN_HIS"/>
</dbReference>
<dbReference type="PANTHER" id="PTHR24253">
    <property type="entry name" value="TRANSMEMBRANE PROTEASE SERINE"/>
    <property type="match status" value="1"/>
</dbReference>
<dbReference type="Proteomes" id="UP000801492">
    <property type="component" value="Unassembled WGS sequence"/>
</dbReference>
<dbReference type="Pfam" id="PF00089">
    <property type="entry name" value="Trypsin"/>
    <property type="match status" value="1"/>
</dbReference>
<name>A0A8K0CDQ5_IGNLU</name>
<gene>
    <name evidence="4" type="ORF">ILUMI_22528</name>
</gene>
<dbReference type="Gene3D" id="2.40.10.10">
    <property type="entry name" value="Trypsin-like serine proteases"/>
    <property type="match status" value="1"/>
</dbReference>
<dbReference type="PROSITE" id="PS00134">
    <property type="entry name" value="TRYPSIN_HIS"/>
    <property type="match status" value="1"/>
</dbReference>
<evidence type="ECO:0000256" key="1">
    <source>
        <dbReference type="ARBA" id="ARBA00023157"/>
    </source>
</evidence>
<keyword evidence="1" id="KW-1015">Disulfide bond</keyword>
<comment type="caution">
    <text evidence="4">The sequence shown here is derived from an EMBL/GenBank/DDBJ whole genome shotgun (WGS) entry which is preliminary data.</text>
</comment>
<feature type="domain" description="Peptidase S1" evidence="3">
    <location>
        <begin position="4"/>
        <end position="279"/>
    </location>
</feature>
<evidence type="ECO:0000259" key="3">
    <source>
        <dbReference type="PROSITE" id="PS50240"/>
    </source>
</evidence>
<dbReference type="InterPro" id="IPR001314">
    <property type="entry name" value="Peptidase_S1A"/>
</dbReference>
<dbReference type="InterPro" id="IPR043504">
    <property type="entry name" value="Peptidase_S1_PA_chymotrypsin"/>
</dbReference>
<dbReference type="GO" id="GO:0006508">
    <property type="term" value="P:proteolysis"/>
    <property type="evidence" value="ECO:0007669"/>
    <property type="project" value="InterPro"/>
</dbReference>
<dbReference type="PROSITE" id="PS50240">
    <property type="entry name" value="TRYPSIN_DOM"/>
    <property type="match status" value="1"/>
</dbReference>
<evidence type="ECO:0000256" key="2">
    <source>
        <dbReference type="SAM" id="SignalP"/>
    </source>
</evidence>
<organism evidence="4 5">
    <name type="scientific">Ignelater luminosus</name>
    <name type="common">Cucubano</name>
    <name type="synonym">Pyrophorus luminosus</name>
    <dbReference type="NCBI Taxonomy" id="2038154"/>
    <lineage>
        <taxon>Eukaryota</taxon>
        <taxon>Metazoa</taxon>
        <taxon>Ecdysozoa</taxon>
        <taxon>Arthropoda</taxon>
        <taxon>Hexapoda</taxon>
        <taxon>Insecta</taxon>
        <taxon>Pterygota</taxon>
        <taxon>Neoptera</taxon>
        <taxon>Endopterygota</taxon>
        <taxon>Coleoptera</taxon>
        <taxon>Polyphaga</taxon>
        <taxon>Elateriformia</taxon>
        <taxon>Elateroidea</taxon>
        <taxon>Elateridae</taxon>
        <taxon>Agrypninae</taxon>
        <taxon>Pyrophorini</taxon>
        <taxon>Ignelater</taxon>
    </lineage>
</organism>
<dbReference type="InterPro" id="IPR001254">
    <property type="entry name" value="Trypsin_dom"/>
</dbReference>
<dbReference type="GO" id="GO:0004252">
    <property type="term" value="F:serine-type endopeptidase activity"/>
    <property type="evidence" value="ECO:0007669"/>
    <property type="project" value="InterPro"/>
</dbReference>
<dbReference type="SUPFAM" id="SSF50494">
    <property type="entry name" value="Trypsin-like serine proteases"/>
    <property type="match status" value="1"/>
</dbReference>
<dbReference type="AlphaFoldDB" id="A0A8K0CDQ5"/>
<dbReference type="InterPro" id="IPR009003">
    <property type="entry name" value="Peptidase_S1_PA"/>
</dbReference>
<keyword evidence="2" id="KW-0732">Signal</keyword>
<dbReference type="EMBL" id="VTPC01090314">
    <property type="protein sequence ID" value="KAF2883656.1"/>
    <property type="molecule type" value="Genomic_DNA"/>
</dbReference>
<protein>
    <recommendedName>
        <fullName evidence="3">Peptidase S1 domain-containing protein</fullName>
    </recommendedName>
</protein>
<dbReference type="OrthoDB" id="6380398at2759"/>
<proteinExistence type="predicted"/>
<reference evidence="4" key="1">
    <citation type="submission" date="2019-08" db="EMBL/GenBank/DDBJ databases">
        <title>The genome of the North American firefly Photinus pyralis.</title>
        <authorList>
            <consortium name="Photinus pyralis genome working group"/>
            <person name="Fallon T.R."/>
            <person name="Sander Lower S.E."/>
            <person name="Weng J.-K."/>
        </authorList>
    </citation>
    <scope>NUCLEOTIDE SEQUENCE</scope>
    <source>
        <strain evidence="4">TRF0915ILg1</strain>
        <tissue evidence="4">Whole body</tissue>
    </source>
</reference>
<evidence type="ECO:0000313" key="5">
    <source>
        <dbReference type="Proteomes" id="UP000801492"/>
    </source>
</evidence>